<dbReference type="Pfam" id="PF00391">
    <property type="entry name" value="PEP-utilizers"/>
    <property type="match status" value="1"/>
</dbReference>
<dbReference type="EMBL" id="CP002278">
    <property type="protein sequence ID" value="ADP77901.1"/>
    <property type="molecule type" value="Genomic_DNA"/>
</dbReference>
<keyword evidence="7" id="KW-0067">ATP-binding</keyword>
<evidence type="ECO:0000313" key="12">
    <source>
        <dbReference type="Proteomes" id="UP000002315"/>
    </source>
</evidence>
<protein>
    <submittedName>
        <fullName evidence="11">PEP-utilizing protein</fullName>
    </submittedName>
</protein>
<dbReference type="InterPro" id="IPR006319">
    <property type="entry name" value="PEP_synth"/>
</dbReference>
<evidence type="ECO:0000256" key="6">
    <source>
        <dbReference type="ARBA" id="ARBA00022777"/>
    </source>
</evidence>
<keyword evidence="8" id="KW-0460">Magnesium</keyword>
<dbReference type="InterPro" id="IPR000121">
    <property type="entry name" value="PEP_util_C"/>
</dbReference>
<keyword evidence="12" id="KW-1185">Reference proteome</keyword>
<gene>
    <name evidence="11" type="ordered locus">Mfer_1107</name>
</gene>
<dbReference type="STRING" id="523846.Mfer_1107"/>
<dbReference type="Gene3D" id="3.50.30.10">
    <property type="entry name" value="Phosphohistidine domain"/>
    <property type="match status" value="1"/>
</dbReference>
<keyword evidence="6" id="KW-0418">Kinase</keyword>
<evidence type="ECO:0000313" key="11">
    <source>
        <dbReference type="EMBL" id="ADP77901.1"/>
    </source>
</evidence>
<name>E3GWD6_METFV</name>
<proteinExistence type="inferred from homology"/>
<evidence type="ECO:0000259" key="10">
    <source>
        <dbReference type="Pfam" id="PF02896"/>
    </source>
</evidence>
<sequence length="413" mass="45976">MILTKGIGASPYVNSGRVRKIHKKEDIRKIESGEVVVVKKASRDMIPHLKRVAGVVTDYGGLTSHVAIVLRELKIPCIVGTEKATKVLKDGMIVTVDGKTGRVYKGIMELEEKIEELPQPKTGIDLKININVPELAERAAPYADGVGSVRIENMVIETGKHPHKLLKEGKLTKTLVDGLRKVVDSFYPKPVWIRTFDIPTDELTALEGSKEPKEPNPLLGYRGITRDLKETEILKAELKALIELIDEGYSNIALKVPFVRDISEYLMVKSILNKMGLKPHRDIKVGVSIETPGSALQIDKFLDVGSDFVSIGLSDITMCTLAVDRRGVKVAKLFNFLHPSILKIASYIIKKCNERNVESCVAGYAATEERIVEKLIYMGVDSISTNIDKLLKMRIFLSRVERKIIENSFALSY</sequence>
<dbReference type="Pfam" id="PF02896">
    <property type="entry name" value="PEP-utilizers_C"/>
    <property type="match status" value="1"/>
</dbReference>
<dbReference type="InterPro" id="IPR008279">
    <property type="entry name" value="PEP-util_enz_mobile_dom"/>
</dbReference>
<evidence type="ECO:0000256" key="1">
    <source>
        <dbReference type="ARBA" id="ARBA00001946"/>
    </source>
</evidence>
<evidence type="ECO:0000256" key="7">
    <source>
        <dbReference type="ARBA" id="ARBA00022840"/>
    </source>
</evidence>
<keyword evidence="3" id="KW-0808">Transferase</keyword>
<keyword evidence="5" id="KW-0547">Nucleotide-binding</keyword>
<feature type="domain" description="PEP-utilising enzyme C-terminal" evidence="10">
    <location>
        <begin position="119"/>
        <end position="401"/>
    </location>
</feature>
<dbReference type="PANTHER" id="PTHR43030">
    <property type="entry name" value="PHOSPHOENOLPYRUVATE SYNTHASE"/>
    <property type="match status" value="1"/>
</dbReference>
<dbReference type="SUPFAM" id="SSF51621">
    <property type="entry name" value="Phosphoenolpyruvate/pyruvate domain"/>
    <property type="match status" value="1"/>
</dbReference>
<dbReference type="InterPro" id="IPR015813">
    <property type="entry name" value="Pyrv/PenolPyrv_kinase-like_dom"/>
</dbReference>
<dbReference type="InterPro" id="IPR036637">
    <property type="entry name" value="Phosphohistidine_dom_sf"/>
</dbReference>
<reference evidence="11 12" key="1">
    <citation type="journal article" date="2010" name="Stand. Genomic Sci.">
        <title>Complete genome sequence of Methanothermus fervidus type strain (V24S).</title>
        <authorList>
            <person name="Anderson I."/>
            <person name="Djao O.D."/>
            <person name="Misra M."/>
            <person name="Chertkov O."/>
            <person name="Nolan M."/>
            <person name="Lucas S."/>
            <person name="Lapidus A."/>
            <person name="Del Rio T.G."/>
            <person name="Tice H."/>
            <person name="Cheng J.F."/>
            <person name="Tapia R."/>
            <person name="Han C."/>
            <person name="Goodwin L."/>
            <person name="Pitluck S."/>
            <person name="Liolios K."/>
            <person name="Ivanova N."/>
            <person name="Mavromatis K."/>
            <person name="Mikhailova N."/>
            <person name="Pati A."/>
            <person name="Brambilla E."/>
            <person name="Chen A."/>
            <person name="Palaniappan K."/>
            <person name="Land M."/>
            <person name="Hauser L."/>
            <person name="Chang Y.J."/>
            <person name="Jeffries C.D."/>
            <person name="Sikorski J."/>
            <person name="Spring S."/>
            <person name="Rohde M."/>
            <person name="Eichinger K."/>
            <person name="Huber H."/>
            <person name="Wirth R."/>
            <person name="Goker M."/>
            <person name="Detter J.C."/>
            <person name="Woyke T."/>
            <person name="Bristow J."/>
            <person name="Eisen J.A."/>
            <person name="Markowitz V."/>
            <person name="Hugenholtz P."/>
            <person name="Klenk H.P."/>
            <person name="Kyrpides N.C."/>
        </authorList>
    </citation>
    <scope>NUCLEOTIDE SEQUENCE [LARGE SCALE GENOMIC DNA]</scope>
    <source>
        <strain evidence="12">ATCC 43054 / DSM 2088 / JCM 10308 / V24 S</strain>
    </source>
</reference>
<organism evidence="11 12">
    <name type="scientific">Methanothermus fervidus (strain ATCC 43054 / DSM 2088 / JCM 10308 / V24 S)</name>
    <dbReference type="NCBI Taxonomy" id="523846"/>
    <lineage>
        <taxon>Archaea</taxon>
        <taxon>Methanobacteriati</taxon>
        <taxon>Methanobacteriota</taxon>
        <taxon>Methanomada group</taxon>
        <taxon>Methanobacteria</taxon>
        <taxon>Methanobacteriales</taxon>
        <taxon>Methanothermaceae</taxon>
        <taxon>Methanothermus</taxon>
    </lineage>
</organism>
<comment type="cofactor">
    <cofactor evidence="1">
        <name>Mg(2+)</name>
        <dbReference type="ChEBI" id="CHEBI:18420"/>
    </cofactor>
</comment>
<dbReference type="SUPFAM" id="SSF52009">
    <property type="entry name" value="Phosphohistidine domain"/>
    <property type="match status" value="1"/>
</dbReference>
<accession>E3GWD6</accession>
<dbReference type="InterPro" id="IPR040442">
    <property type="entry name" value="Pyrv_kinase-like_dom_sf"/>
</dbReference>
<evidence type="ECO:0000256" key="5">
    <source>
        <dbReference type="ARBA" id="ARBA00022741"/>
    </source>
</evidence>
<dbReference type="Proteomes" id="UP000002315">
    <property type="component" value="Chromosome"/>
</dbReference>
<comment type="similarity">
    <text evidence="2">Belongs to the PEP-utilizing enzyme family.</text>
</comment>
<dbReference type="GO" id="GO:0008986">
    <property type="term" value="F:pyruvate, water dikinase activity"/>
    <property type="evidence" value="ECO:0007669"/>
    <property type="project" value="InterPro"/>
</dbReference>
<dbReference type="GO" id="GO:0046872">
    <property type="term" value="F:metal ion binding"/>
    <property type="evidence" value="ECO:0007669"/>
    <property type="project" value="UniProtKB-KW"/>
</dbReference>
<feature type="domain" description="PEP-utilising enzyme mobile" evidence="9">
    <location>
        <begin position="30"/>
        <end position="101"/>
    </location>
</feature>
<dbReference type="GO" id="GO:0005524">
    <property type="term" value="F:ATP binding"/>
    <property type="evidence" value="ECO:0007669"/>
    <property type="project" value="UniProtKB-KW"/>
</dbReference>
<dbReference type="HOGENOM" id="CLU_007308_6_3_2"/>
<dbReference type="PANTHER" id="PTHR43030:SF1">
    <property type="entry name" value="PHOSPHOENOLPYRUVATE SYNTHASE"/>
    <property type="match status" value="1"/>
</dbReference>
<dbReference type="KEGG" id="mfv:Mfer_1107"/>
<evidence type="ECO:0000256" key="4">
    <source>
        <dbReference type="ARBA" id="ARBA00022723"/>
    </source>
</evidence>
<evidence type="ECO:0000256" key="2">
    <source>
        <dbReference type="ARBA" id="ARBA00007837"/>
    </source>
</evidence>
<dbReference type="AlphaFoldDB" id="E3GWD6"/>
<evidence type="ECO:0000259" key="9">
    <source>
        <dbReference type="Pfam" id="PF00391"/>
    </source>
</evidence>
<keyword evidence="4" id="KW-0479">Metal-binding</keyword>
<evidence type="ECO:0000256" key="3">
    <source>
        <dbReference type="ARBA" id="ARBA00022679"/>
    </source>
</evidence>
<dbReference type="OrthoDB" id="23397at2157"/>
<evidence type="ECO:0000256" key="8">
    <source>
        <dbReference type="ARBA" id="ARBA00022842"/>
    </source>
</evidence>
<dbReference type="Gene3D" id="3.20.20.60">
    <property type="entry name" value="Phosphoenolpyruvate-binding domains"/>
    <property type="match status" value="1"/>
</dbReference>